<dbReference type="OrthoDB" id="26371at2759"/>
<sequence length="593" mass="68824">EVEEKKISKSQGGGIQKMLSKWWTQYLKPVDPELWDYMDSLGYNPQDFALRWLLVWCCREYSLDDVVKLWDYIISDRAICLEREKLNNKDSSIPYLLDGNEETLAVSINPENKKNPFFGNFKVPTISDGFIYSYTYPYHIEDLQTILRDAERSPSLSEFDEKNLNISGYNSDEHTINIESGHSLKDESKFKKSHIEDINGSDYLNDDLYYKDGFLMDVCVAMVITMREKILKSDFSEGMMAIQSFSQKMGVKVPIDTIIGLAKSIKLYRNKYRNRMPISGLIGDLKRQYDLELRYPINNQVKQKKSKREKKCQSMLFPKNEENQDLDKDAVEPPKLISIKSDPIIYLQKKEDFRSKRLGNEIKYCFSDEKVLSKVCKKLNSNHRYSKKIEGKISKQIKLTPIKINVTRKRFEENAENECFKLDENNHVQCKINRNSDSDRNSYIRLSNSSFKTRMENNEPEQDKKVSHLEFDVKTTSTRRSSKESCEITDISKCEIESDLKKLKDICQKNESFDDGDLPPNAFLDILKEIETTKPSVEDLNSGFGQDFTESPPLTAIENLSIDDSSKKKADGKSQQPWDDGDFPMLQQTQFIS</sequence>
<evidence type="ECO:0000313" key="4">
    <source>
        <dbReference type="Proteomes" id="UP000187455"/>
    </source>
</evidence>
<dbReference type="PROSITE" id="PS50086">
    <property type="entry name" value="TBC_RABGAP"/>
    <property type="match status" value="1"/>
</dbReference>
<dbReference type="InterPro" id="IPR035969">
    <property type="entry name" value="Rab-GAP_TBC_sf"/>
</dbReference>
<name>A0A1R0H5N5_9FUNG</name>
<feature type="domain" description="Rab-GAP TBC" evidence="2">
    <location>
        <begin position="1"/>
        <end position="77"/>
    </location>
</feature>
<dbReference type="GO" id="GO:0006886">
    <property type="term" value="P:intracellular protein transport"/>
    <property type="evidence" value="ECO:0007669"/>
    <property type="project" value="TreeGrafter"/>
</dbReference>
<dbReference type="Proteomes" id="UP000187455">
    <property type="component" value="Unassembled WGS sequence"/>
</dbReference>
<dbReference type="Gene3D" id="1.10.472.80">
    <property type="entry name" value="Ypt/Rab-GAP domain of gyp1p, domain 3"/>
    <property type="match status" value="1"/>
</dbReference>
<gene>
    <name evidence="3" type="ORF">AYI68_g1434</name>
</gene>
<accession>A0A1R0H5N5</accession>
<dbReference type="SUPFAM" id="SSF47923">
    <property type="entry name" value="Ypt/Rab-GAP domain of gyp1p"/>
    <property type="match status" value="1"/>
</dbReference>
<dbReference type="PANTHER" id="PTHR22957">
    <property type="entry name" value="TBC1 DOMAIN FAMILY MEMBER GTPASE-ACTIVATING PROTEIN"/>
    <property type="match status" value="1"/>
</dbReference>
<proteinExistence type="predicted"/>
<keyword evidence="4" id="KW-1185">Reference proteome</keyword>
<dbReference type="InterPro" id="IPR000195">
    <property type="entry name" value="Rab-GAP-TBC_dom"/>
</dbReference>
<protein>
    <submittedName>
        <fullName evidence="3">TBC domain-containing protein</fullName>
    </submittedName>
</protein>
<evidence type="ECO:0000313" key="3">
    <source>
        <dbReference type="EMBL" id="OLY84401.1"/>
    </source>
</evidence>
<dbReference type="GO" id="GO:0005096">
    <property type="term" value="F:GTPase activator activity"/>
    <property type="evidence" value="ECO:0007669"/>
    <property type="project" value="TreeGrafter"/>
</dbReference>
<comment type="caution">
    <text evidence="3">The sequence shown here is derived from an EMBL/GenBank/DDBJ whole genome shotgun (WGS) entry which is preliminary data.</text>
</comment>
<dbReference type="EMBL" id="LSSL01000509">
    <property type="protein sequence ID" value="OLY84401.1"/>
    <property type="molecule type" value="Genomic_DNA"/>
</dbReference>
<evidence type="ECO:0000259" key="2">
    <source>
        <dbReference type="PROSITE" id="PS50086"/>
    </source>
</evidence>
<feature type="region of interest" description="Disordered" evidence="1">
    <location>
        <begin position="538"/>
        <end position="593"/>
    </location>
</feature>
<dbReference type="PANTHER" id="PTHR22957:SF27">
    <property type="entry name" value="TBC1 DOMAIN FAMILY MEMBER 13"/>
    <property type="match status" value="1"/>
</dbReference>
<reference evidence="3 4" key="1">
    <citation type="journal article" date="2016" name="Mol. Biol. Evol.">
        <title>Genome-Wide Survey of Gut Fungi (Harpellales) Reveals the First Horizontally Transferred Ubiquitin Gene from a Mosquito Host.</title>
        <authorList>
            <person name="Wang Y."/>
            <person name="White M.M."/>
            <person name="Kvist S."/>
            <person name="Moncalvo J.M."/>
        </authorList>
    </citation>
    <scope>NUCLEOTIDE SEQUENCE [LARGE SCALE GENOMIC DNA]</scope>
    <source>
        <strain evidence="3 4">ALG-7-W6</strain>
    </source>
</reference>
<dbReference type="AlphaFoldDB" id="A0A1R0H5N5"/>
<dbReference type="Pfam" id="PF00566">
    <property type="entry name" value="RabGAP-TBC"/>
    <property type="match status" value="1"/>
</dbReference>
<organism evidence="3 4">
    <name type="scientific">Smittium mucronatum</name>
    <dbReference type="NCBI Taxonomy" id="133383"/>
    <lineage>
        <taxon>Eukaryota</taxon>
        <taxon>Fungi</taxon>
        <taxon>Fungi incertae sedis</taxon>
        <taxon>Zoopagomycota</taxon>
        <taxon>Kickxellomycotina</taxon>
        <taxon>Harpellomycetes</taxon>
        <taxon>Harpellales</taxon>
        <taxon>Legeriomycetaceae</taxon>
        <taxon>Smittium</taxon>
    </lineage>
</organism>
<feature type="non-terminal residue" evidence="3">
    <location>
        <position position="1"/>
    </location>
</feature>
<evidence type="ECO:0000256" key="1">
    <source>
        <dbReference type="SAM" id="MobiDB-lite"/>
    </source>
</evidence>